<dbReference type="InterPro" id="IPR046346">
    <property type="entry name" value="Aminoacid_DH-like_N_sf"/>
</dbReference>
<dbReference type="InterPro" id="IPR049058">
    <property type="entry name" value="NAD_Glu_DH_HM2"/>
</dbReference>
<dbReference type="SUPFAM" id="SSF53223">
    <property type="entry name" value="Aminoacid dehydrogenase-like, N-terminal domain"/>
    <property type="match status" value="1"/>
</dbReference>
<accession>A0ABM8ZT28</accession>
<name>A0ABM8ZT28_9VIBR</name>
<dbReference type="Proteomes" id="UP000838672">
    <property type="component" value="Unassembled WGS sequence"/>
</dbReference>
<dbReference type="RefSeq" id="WP_237465917.1">
    <property type="nucleotide sequence ID" value="NZ_CAKLDI010000001.1"/>
</dbReference>
<keyword evidence="1 3" id="KW-0560">Oxidoreductase</keyword>
<dbReference type="InterPro" id="IPR036291">
    <property type="entry name" value="NAD(P)-bd_dom_sf"/>
</dbReference>
<reference evidence="3" key="1">
    <citation type="submission" date="2021-11" db="EMBL/GenBank/DDBJ databases">
        <authorList>
            <person name="Rodrigo-Torres L."/>
            <person name="Arahal R. D."/>
            <person name="Lucena T."/>
        </authorList>
    </citation>
    <scope>NUCLEOTIDE SEQUENCE</scope>
    <source>
        <strain evidence="3">CECT 7929</strain>
    </source>
</reference>
<dbReference type="Pfam" id="PF21077">
    <property type="entry name" value="GDH_ACT3"/>
    <property type="match status" value="1"/>
</dbReference>
<dbReference type="InterPro" id="IPR049059">
    <property type="entry name" value="NAD_Glu_DH_HM1"/>
</dbReference>
<feature type="domain" description="ACT" evidence="2">
    <location>
        <begin position="94"/>
        <end position="184"/>
    </location>
</feature>
<evidence type="ECO:0000256" key="1">
    <source>
        <dbReference type="ARBA" id="ARBA00023002"/>
    </source>
</evidence>
<dbReference type="InterPro" id="IPR049062">
    <property type="entry name" value="NAD_Glu_DH_ACT2"/>
</dbReference>
<dbReference type="Pfam" id="PF21073">
    <property type="entry name" value="GDH_HM1"/>
    <property type="match status" value="1"/>
</dbReference>
<dbReference type="Pfam" id="PF21075">
    <property type="entry name" value="GDH_ACT1"/>
    <property type="match status" value="1"/>
</dbReference>
<dbReference type="InterPro" id="IPR049064">
    <property type="entry name" value="NAD_Glu_DH_ACT3"/>
</dbReference>
<dbReference type="GO" id="GO:0004352">
    <property type="term" value="F:glutamate dehydrogenase (NAD+) activity"/>
    <property type="evidence" value="ECO:0007669"/>
    <property type="project" value="UniProtKB-EC"/>
</dbReference>
<organism evidence="3 4">
    <name type="scientific">Vibrio stylophorae</name>
    <dbReference type="NCBI Taxonomy" id="659351"/>
    <lineage>
        <taxon>Bacteria</taxon>
        <taxon>Pseudomonadati</taxon>
        <taxon>Pseudomonadota</taxon>
        <taxon>Gammaproteobacteria</taxon>
        <taxon>Vibrionales</taxon>
        <taxon>Vibrionaceae</taxon>
        <taxon>Vibrio</taxon>
    </lineage>
</organism>
<sequence>MKQSVTHHSVTINKLHSLIDTHLSLTEAKLLHQFCGPLLASASENDLLQRHELSLYGALLNLWHRLNQTAPNQSQIQVYHPSLKVDGWQSALTVIQLIVPDRPFLVDSIFMALAEQDLSIEMVLYGPQKVQQSEKGKVTAIGKGVQRSFFHIEIEPLNAKARHALAEKLAQVLREVALVVDDWQPMQQKLKDVIDLQGERLDSRSQKFLAWLVAHNFTFLGYRYFELKPIAGDHQIVPNLDSALGIFRLHQSEQHPLSELPMAAQYLAKNETQLILTKSSQRASVHRPAYMDYIGLKVFSPKGKVIGEHRFLGLYAQSLYNQSVLRVPLLGEKVRALLLQSGFAKNSHDWKSLLNFFETYPRDELFQANDEELLSTGLGVIRMRDREMLRLFVRRDPFARFLSCMVYVSRDRYSTALRRKTQALLQQTFASPQEVEFQTFFSESRFARTQYIVHLDQGLGPIDIHLLEQNMRALATSWQDRLNGVLIEQFGLRQGKALAKRYQDSWHEGYRQTHLASAAVTDIEYLERLTPDQPLAMLLYRPPEDAGDSSAIRLKLYQYANAIALSEVVPMLENMGLQILSESPSPVHVDGQIHWILDFKMWHRHGAINLAEVRERFESAFTGVWFGQYENDGFNQLILQSGFDAKQVSLLRALAKYLKQIGFPLSQQAIEQCLIQYSETTQQLVAFFEARFSLQLTATKREKQQNQIRQQIERALKAVISLDDDRILRQYLSVMQSMLRCNYYQSIEQQSGRKREMQEKAWLSFKLNSHAIEGIPKPIPAFEIFVYAPWVEGIHLRGGAIARGGLRWSDRLEDFRTEILGLVKAQQVKNSVIVPVGAKGGFVCKQLAQLERSQWAGEGQRCYQTFIRGLLDLTDNIVDQVIVPPPQVYCYDAPDPYLVVAADKGTATFSDLANQTAAEYSFWLKDAFASGGSQGYDHKVMGITARGAWESVKRHFREMGIDSQQDYFECIGIGDMAGDVFGNGMLLSPSMGLVAAFNHQHIFIDPTPNVKAAYQERCRLFQLPRSSWLDYDAKLISPGGGIFERSAKSIALSAQMKARFGIDRERLTPNELIQFLLRSPVDLLWNGGIGTYVKAKEQSHLEVGDRANDTLRINGHELGAKVVGEGGNLGFTQAGRIEYALAGGRINTDFVDNVGGVDCSDHEVNIKILLEMLLAQGDLTQKQRNAQLKSMTDDVTKAVLANAYEQSESISVTQCLPQLLKEQLRFLDHLEKHHQFDRHLESMPSDELLIERAANGQGLTRPELAILTAQAKMVLKAALLALDVHWQGKVFDDLLIQYFPPLLQENNNPQLSQHRLCQEIIATALANQIVNDMGPSFVSRLQDETGASLMDILSAYQIARHVLNLDQWQQQVRELDNQIEARAQYDILLQLRRWLRRATRWLLRHPHNMSLDEGSVFYADYGQQLFVYLNSDSVTICGDLFSPAKMADNKIEMKKEVVDKYHALVSGLSLLPMRLRVFDMAQISQHSNTPLTQVAALYHQLDERLELTWFEQLIDLQVVENHWQALARATLREDLAMQQRIMVERVIEQGCSTQVERWLAAQPQAMQRWLHMVSEFKVGQRHEFAKFSVALRELALFNLNCLSNQ</sequence>
<dbReference type="PANTHER" id="PTHR43403:SF1">
    <property type="entry name" value="NAD-SPECIFIC GLUTAMATE DEHYDROGENASE"/>
    <property type="match status" value="1"/>
</dbReference>
<dbReference type="Pfam" id="PF21074">
    <property type="entry name" value="GDH_C"/>
    <property type="match status" value="1"/>
</dbReference>
<dbReference type="InterPro" id="IPR007780">
    <property type="entry name" value="NAD_Glu_DH_bac"/>
</dbReference>
<dbReference type="SUPFAM" id="SSF51735">
    <property type="entry name" value="NAD(P)-binding Rossmann-fold domains"/>
    <property type="match status" value="1"/>
</dbReference>
<dbReference type="InterPro" id="IPR028971">
    <property type="entry name" value="NAD-GDH_cat"/>
</dbReference>
<dbReference type="Pfam" id="PF21079">
    <property type="entry name" value="GDH_HM2"/>
    <property type="match status" value="1"/>
</dbReference>
<dbReference type="Pfam" id="PF05088">
    <property type="entry name" value="Bac_GDH_CD"/>
    <property type="match status" value="1"/>
</dbReference>
<dbReference type="PROSITE" id="PS51671">
    <property type="entry name" value="ACT"/>
    <property type="match status" value="1"/>
</dbReference>
<dbReference type="Gene3D" id="3.40.50.720">
    <property type="entry name" value="NAD(P)-binding Rossmann-like Domain"/>
    <property type="match status" value="1"/>
</dbReference>
<keyword evidence="4" id="KW-1185">Reference proteome</keyword>
<dbReference type="InterPro" id="IPR002912">
    <property type="entry name" value="ACT_dom"/>
</dbReference>
<dbReference type="Pfam" id="PF21078">
    <property type="entry name" value="GDH_HM3"/>
    <property type="match status" value="1"/>
</dbReference>
<dbReference type="EC" id="1.4.1.2" evidence="3"/>
<dbReference type="InterPro" id="IPR024727">
    <property type="entry name" value="NAD_Glu_DH_N_ACT1"/>
</dbReference>
<gene>
    <name evidence="3" type="primary">gdh</name>
    <name evidence="3" type="ORF">VST7929_01341</name>
</gene>
<evidence type="ECO:0000313" key="3">
    <source>
        <dbReference type="EMBL" id="CAH0533471.1"/>
    </source>
</evidence>
<dbReference type="PANTHER" id="PTHR43403">
    <property type="entry name" value="NAD-SPECIFIC GLUTAMATE DEHYDROGENASE"/>
    <property type="match status" value="1"/>
</dbReference>
<proteinExistence type="predicted"/>
<dbReference type="InterPro" id="IPR048381">
    <property type="entry name" value="GDH_C"/>
</dbReference>
<dbReference type="PIRSF" id="PIRSF036761">
    <property type="entry name" value="GDH_Mll4104"/>
    <property type="match status" value="1"/>
</dbReference>
<dbReference type="EMBL" id="CAKLDI010000001">
    <property type="protein sequence ID" value="CAH0533471.1"/>
    <property type="molecule type" value="Genomic_DNA"/>
</dbReference>
<dbReference type="InterPro" id="IPR049056">
    <property type="entry name" value="NAD_Glu_DH_HM3"/>
</dbReference>
<protein>
    <submittedName>
        <fullName evidence="3">NAD-specific glutamate dehydrogenase</fullName>
        <ecNumber evidence="3">1.4.1.2</ecNumber>
    </submittedName>
</protein>
<comment type="caution">
    <text evidence="3">The sequence shown here is derived from an EMBL/GenBank/DDBJ whole genome shotgun (WGS) entry which is preliminary data.</text>
</comment>
<evidence type="ECO:0000313" key="4">
    <source>
        <dbReference type="Proteomes" id="UP000838672"/>
    </source>
</evidence>
<dbReference type="Pfam" id="PF21076">
    <property type="entry name" value="GDH_ACT2"/>
    <property type="match status" value="1"/>
</dbReference>
<evidence type="ECO:0000259" key="2">
    <source>
        <dbReference type="PROSITE" id="PS51671"/>
    </source>
</evidence>